<dbReference type="eggNOG" id="COG0629">
    <property type="taxonomic scope" value="Bacteria"/>
</dbReference>
<dbReference type="HOGENOM" id="CLU_078758_6_2_0"/>
<evidence type="ECO:0000256" key="3">
    <source>
        <dbReference type="PIRNR" id="PIRNR002070"/>
    </source>
</evidence>
<evidence type="ECO:0000313" key="6">
    <source>
        <dbReference type="Proteomes" id="UP000000845"/>
    </source>
</evidence>
<protein>
    <recommendedName>
        <fullName evidence="2 3">Single-stranded DNA-binding protein</fullName>
        <shortName evidence="2">SSB</shortName>
    </recommendedName>
</protein>
<dbReference type="InterPro" id="IPR012340">
    <property type="entry name" value="NA-bd_OB-fold"/>
</dbReference>
<reference evidence="6" key="1">
    <citation type="submission" date="2009-09" db="EMBL/GenBank/DDBJ databases">
        <title>The complete chromosome of Sebaldella termitidis ATCC 33386.</title>
        <authorList>
            <consortium name="US DOE Joint Genome Institute (JGI-PGF)"/>
            <person name="Lucas S."/>
            <person name="Copeland A."/>
            <person name="Lapidus A."/>
            <person name="Glavina del Rio T."/>
            <person name="Dalin E."/>
            <person name="Tice H."/>
            <person name="Bruce D."/>
            <person name="Goodwin L."/>
            <person name="Pitluck S."/>
            <person name="Kyrpides N."/>
            <person name="Mavromatis K."/>
            <person name="Ivanova N."/>
            <person name="Mikhailova N."/>
            <person name="Sims D."/>
            <person name="Meincke L."/>
            <person name="Brettin T."/>
            <person name="Detter J.C."/>
            <person name="Han C."/>
            <person name="Larimer F."/>
            <person name="Land M."/>
            <person name="Hauser L."/>
            <person name="Markowitz V."/>
            <person name="Cheng J.F."/>
            <person name="Hugenholtz P."/>
            <person name="Woyke T."/>
            <person name="Wu D."/>
            <person name="Eisen J.A."/>
        </authorList>
    </citation>
    <scope>NUCLEOTIDE SEQUENCE [LARGE SCALE GENOMIC DNA]</scope>
    <source>
        <strain evidence="6">ATCC 33386 / NCTC 11300</strain>
    </source>
</reference>
<evidence type="ECO:0000256" key="1">
    <source>
        <dbReference type="ARBA" id="ARBA00023125"/>
    </source>
</evidence>
<dbReference type="Proteomes" id="UP000000845">
    <property type="component" value="Chromosome"/>
</dbReference>
<dbReference type="Pfam" id="PF00436">
    <property type="entry name" value="SSB"/>
    <property type="match status" value="1"/>
</dbReference>
<proteinExistence type="inferred from homology"/>
<dbReference type="AlphaFoldDB" id="D1AJZ4"/>
<comment type="subunit">
    <text evidence="2">Homotetramer.</text>
</comment>
<dbReference type="InterPro" id="IPR000424">
    <property type="entry name" value="Primosome_PriB/ssb"/>
</dbReference>
<dbReference type="CDD" id="cd04496">
    <property type="entry name" value="SSB_OBF"/>
    <property type="match status" value="1"/>
</dbReference>
<dbReference type="NCBIfam" id="TIGR00621">
    <property type="entry name" value="ssb"/>
    <property type="match status" value="1"/>
</dbReference>
<evidence type="ECO:0000313" key="5">
    <source>
        <dbReference type="EMBL" id="ACZ07051.1"/>
    </source>
</evidence>
<dbReference type="PROSITE" id="PS50935">
    <property type="entry name" value="SSB"/>
    <property type="match status" value="1"/>
</dbReference>
<dbReference type="GO" id="GO:0006260">
    <property type="term" value="P:DNA replication"/>
    <property type="evidence" value="ECO:0007669"/>
    <property type="project" value="InterPro"/>
</dbReference>
<dbReference type="PIRSF" id="PIRSF002070">
    <property type="entry name" value="SSB"/>
    <property type="match status" value="1"/>
</dbReference>
<dbReference type="PANTHER" id="PTHR10302">
    <property type="entry name" value="SINGLE-STRANDED DNA-BINDING PROTEIN"/>
    <property type="match status" value="1"/>
</dbReference>
<dbReference type="STRING" id="526218.Sterm_0166"/>
<organism evidence="5 6">
    <name type="scientific">Sebaldella termitidis (strain ATCC 33386 / NCTC 11300)</name>
    <dbReference type="NCBI Taxonomy" id="526218"/>
    <lineage>
        <taxon>Bacteria</taxon>
        <taxon>Fusobacteriati</taxon>
        <taxon>Fusobacteriota</taxon>
        <taxon>Fusobacteriia</taxon>
        <taxon>Fusobacteriales</taxon>
        <taxon>Leptotrichiaceae</taxon>
        <taxon>Sebaldella</taxon>
    </lineage>
</organism>
<evidence type="ECO:0000256" key="4">
    <source>
        <dbReference type="SAM" id="MobiDB-lite"/>
    </source>
</evidence>
<dbReference type="HAMAP" id="MF_00984">
    <property type="entry name" value="SSB"/>
    <property type="match status" value="1"/>
</dbReference>
<keyword evidence="6" id="KW-1185">Reference proteome</keyword>
<dbReference type="GO" id="GO:0009295">
    <property type="term" value="C:nucleoid"/>
    <property type="evidence" value="ECO:0007669"/>
    <property type="project" value="TreeGrafter"/>
</dbReference>
<reference evidence="5 6" key="2">
    <citation type="journal article" date="2010" name="Stand. Genomic Sci.">
        <title>Complete genome sequence of Sebaldella termitidis type strain (NCTC 11300).</title>
        <authorList>
            <person name="Harmon-Smith M."/>
            <person name="Celia L."/>
            <person name="Chertkov O."/>
            <person name="Lapidus A."/>
            <person name="Copeland A."/>
            <person name="Glavina Del Rio T."/>
            <person name="Nolan M."/>
            <person name="Lucas S."/>
            <person name="Tice H."/>
            <person name="Cheng J.F."/>
            <person name="Han C."/>
            <person name="Detter J.C."/>
            <person name="Bruce D."/>
            <person name="Goodwin L."/>
            <person name="Pitluck S."/>
            <person name="Pati A."/>
            <person name="Liolios K."/>
            <person name="Ivanova N."/>
            <person name="Mavromatis K."/>
            <person name="Mikhailova N."/>
            <person name="Chen A."/>
            <person name="Palaniappan K."/>
            <person name="Land M."/>
            <person name="Hauser L."/>
            <person name="Chang Y.J."/>
            <person name="Jeffries C.D."/>
            <person name="Brettin T."/>
            <person name="Goker M."/>
            <person name="Beck B."/>
            <person name="Bristow J."/>
            <person name="Eisen J.A."/>
            <person name="Markowitz V."/>
            <person name="Hugenholtz P."/>
            <person name="Kyrpides N.C."/>
            <person name="Klenk H.P."/>
            <person name="Chen F."/>
        </authorList>
    </citation>
    <scope>NUCLEOTIDE SEQUENCE [LARGE SCALE GENOMIC DNA]</scope>
    <source>
        <strain evidence="6">ATCC 33386 / NCTC 11300</strain>
    </source>
</reference>
<feature type="compositionally biased region" description="Acidic residues" evidence="4">
    <location>
        <begin position="124"/>
        <end position="136"/>
    </location>
</feature>
<comment type="caution">
    <text evidence="2">Lacks conserved residue(s) required for the propagation of feature annotation.</text>
</comment>
<dbReference type="EMBL" id="CP001739">
    <property type="protein sequence ID" value="ACZ07051.1"/>
    <property type="molecule type" value="Genomic_DNA"/>
</dbReference>
<dbReference type="GO" id="GO:0003697">
    <property type="term" value="F:single-stranded DNA binding"/>
    <property type="evidence" value="ECO:0007669"/>
    <property type="project" value="UniProtKB-UniRule"/>
</dbReference>
<name>D1AJZ4_SEBTE</name>
<gene>
    <name evidence="5" type="ordered locus">Sterm_0166</name>
</gene>
<dbReference type="RefSeq" id="WP_012859650.1">
    <property type="nucleotide sequence ID" value="NC_013517.1"/>
</dbReference>
<keyword evidence="1 2" id="KW-0238">DNA-binding</keyword>
<accession>D1AJZ4</accession>
<dbReference type="KEGG" id="str:Sterm_0166"/>
<evidence type="ECO:0000256" key="2">
    <source>
        <dbReference type="HAMAP-Rule" id="MF_00984"/>
    </source>
</evidence>
<dbReference type="PANTHER" id="PTHR10302:SF27">
    <property type="entry name" value="SINGLE-STRANDED DNA-BINDING PROTEIN"/>
    <property type="match status" value="1"/>
</dbReference>
<sequence length="136" mass="15469">MNLVTLIGRLTRDPELKYSQSGKAFCKFSIAVTREFNRDEADFINCVAWDKRAETIAEYLRKGRRIALQGRLSVRSYEQNGETKWMTEVIVDKFDFIDTAAASGGSSYEDKKSSNEPGFSNEVVSEDTIDDDDFPF</sequence>
<dbReference type="InterPro" id="IPR011344">
    <property type="entry name" value="ssDNA-bd"/>
</dbReference>
<feature type="region of interest" description="Disordered" evidence="4">
    <location>
        <begin position="103"/>
        <end position="136"/>
    </location>
</feature>
<dbReference type="SUPFAM" id="SSF50249">
    <property type="entry name" value="Nucleic acid-binding proteins"/>
    <property type="match status" value="1"/>
</dbReference>
<dbReference type="Gene3D" id="2.40.50.140">
    <property type="entry name" value="Nucleic acid-binding proteins"/>
    <property type="match status" value="1"/>
</dbReference>